<dbReference type="InterPro" id="IPR012902">
    <property type="entry name" value="N_methyl_site"/>
</dbReference>
<proteinExistence type="predicted"/>
<evidence type="ECO:0000313" key="3">
    <source>
        <dbReference type="Proteomes" id="UP000240904"/>
    </source>
</evidence>
<dbReference type="OrthoDB" id="5917081at2"/>
<evidence type="ECO:0008006" key="4">
    <source>
        <dbReference type="Google" id="ProtNLM"/>
    </source>
</evidence>
<dbReference type="Proteomes" id="UP000240904">
    <property type="component" value="Unassembled WGS sequence"/>
</dbReference>
<evidence type="ECO:0000313" key="2">
    <source>
        <dbReference type="EMBL" id="PSW04553.1"/>
    </source>
</evidence>
<organism evidence="2 3">
    <name type="scientific">Photobacterium lipolyticum</name>
    <dbReference type="NCBI Taxonomy" id="266810"/>
    <lineage>
        <taxon>Bacteria</taxon>
        <taxon>Pseudomonadati</taxon>
        <taxon>Pseudomonadota</taxon>
        <taxon>Gammaproteobacteria</taxon>
        <taxon>Vibrionales</taxon>
        <taxon>Vibrionaceae</taxon>
        <taxon>Photobacterium</taxon>
    </lineage>
</organism>
<dbReference type="RefSeq" id="WP_107283632.1">
    <property type="nucleotide sequence ID" value="NZ_PYMC01000008.1"/>
</dbReference>
<gene>
    <name evidence="2" type="ORF">C9I89_12180</name>
</gene>
<keyword evidence="1" id="KW-1133">Transmembrane helix</keyword>
<evidence type="ECO:0000256" key="1">
    <source>
        <dbReference type="SAM" id="Phobius"/>
    </source>
</evidence>
<dbReference type="InterPro" id="IPR045584">
    <property type="entry name" value="Pilin-like"/>
</dbReference>
<feature type="transmembrane region" description="Helical" evidence="1">
    <location>
        <begin position="7"/>
        <end position="27"/>
    </location>
</feature>
<sequence length="186" mass="19944">MQKRQQGFTLVELIVVIILLGILGVTATSRLIGKSSFTAHIARDQAISIARQMQITAMQSELLNKTDFDALGTDHKVVISCRQLVASQGGVRFGVPANISVDGQNKLCGDSSSRSDVITLTDSSIKTVIGNFPLHFDLLGRPITLNAQREASRACEDRGGCRVTFGSGNEVASLCISKEGYINDCS</sequence>
<protein>
    <recommendedName>
        <fullName evidence="4">MSHA biogenesis protein MshC</fullName>
    </recommendedName>
</protein>
<reference evidence="2 3" key="1">
    <citation type="submission" date="2018-03" db="EMBL/GenBank/DDBJ databases">
        <title>Whole genome sequencing of Histamine producing bacteria.</title>
        <authorList>
            <person name="Butler K."/>
        </authorList>
    </citation>
    <scope>NUCLEOTIDE SEQUENCE [LARGE SCALE GENOMIC DNA]</scope>
    <source>
        <strain evidence="2 3">DSM 16190</strain>
    </source>
</reference>
<dbReference type="Gene3D" id="3.30.700.10">
    <property type="entry name" value="Glycoprotein, Type 4 Pilin"/>
    <property type="match status" value="1"/>
</dbReference>
<keyword evidence="3" id="KW-1185">Reference proteome</keyword>
<dbReference type="EMBL" id="PYMC01000008">
    <property type="protein sequence ID" value="PSW04553.1"/>
    <property type="molecule type" value="Genomic_DNA"/>
</dbReference>
<name>A0A2T3MXD4_9GAMM</name>
<dbReference type="PROSITE" id="PS00409">
    <property type="entry name" value="PROKAR_NTER_METHYL"/>
    <property type="match status" value="1"/>
</dbReference>
<dbReference type="AlphaFoldDB" id="A0A2T3MXD4"/>
<dbReference type="NCBIfam" id="TIGR02532">
    <property type="entry name" value="IV_pilin_GFxxxE"/>
    <property type="match status" value="1"/>
</dbReference>
<keyword evidence="1" id="KW-0812">Transmembrane</keyword>
<accession>A0A2T3MXD4</accession>
<keyword evidence="1" id="KW-0472">Membrane</keyword>
<comment type="caution">
    <text evidence="2">The sequence shown here is derived from an EMBL/GenBank/DDBJ whole genome shotgun (WGS) entry which is preliminary data.</text>
</comment>
<dbReference type="SUPFAM" id="SSF54523">
    <property type="entry name" value="Pili subunits"/>
    <property type="match status" value="1"/>
</dbReference>
<dbReference type="Pfam" id="PF07963">
    <property type="entry name" value="N_methyl"/>
    <property type="match status" value="1"/>
</dbReference>